<evidence type="ECO:0000313" key="3">
    <source>
        <dbReference type="Proteomes" id="UP000827092"/>
    </source>
</evidence>
<gene>
    <name evidence="2" type="ORF">JTE90_028327</name>
</gene>
<proteinExistence type="predicted"/>
<dbReference type="EMBL" id="JAFNEN010000173">
    <property type="protein sequence ID" value="KAG8190830.1"/>
    <property type="molecule type" value="Genomic_DNA"/>
</dbReference>
<comment type="caution">
    <text evidence="2">The sequence shown here is derived from an EMBL/GenBank/DDBJ whole genome shotgun (WGS) entry which is preliminary data.</text>
</comment>
<reference evidence="2 3" key="1">
    <citation type="journal article" date="2022" name="Nat. Ecol. Evol.">
        <title>A masculinizing supergene underlies an exaggerated male reproductive morph in a spider.</title>
        <authorList>
            <person name="Hendrickx F."/>
            <person name="De Corte Z."/>
            <person name="Sonet G."/>
            <person name="Van Belleghem S.M."/>
            <person name="Kostlbacher S."/>
            <person name="Vangestel C."/>
        </authorList>
    </citation>
    <scope>NUCLEOTIDE SEQUENCE [LARGE SCALE GENOMIC DNA]</scope>
    <source>
        <strain evidence="2">W744_W776</strain>
    </source>
</reference>
<evidence type="ECO:0000256" key="1">
    <source>
        <dbReference type="SAM" id="MobiDB-lite"/>
    </source>
</evidence>
<sequence>MEGRSLDVWIPTKDADDEDFIGTELGKREHWMDSIVKKMREDTPGDMSAPPRHRHQPPHPHTWMDPCDNRKRHSGIRARELKCRAN</sequence>
<keyword evidence="3" id="KW-1185">Reference proteome</keyword>
<feature type="region of interest" description="Disordered" evidence="1">
    <location>
        <begin position="41"/>
        <end position="76"/>
    </location>
</feature>
<dbReference type="AlphaFoldDB" id="A0AAV6V2E8"/>
<name>A0AAV6V2E8_9ARAC</name>
<dbReference type="Proteomes" id="UP000827092">
    <property type="component" value="Unassembled WGS sequence"/>
</dbReference>
<protein>
    <submittedName>
        <fullName evidence="2">Uncharacterized protein</fullName>
    </submittedName>
</protein>
<evidence type="ECO:0000313" key="2">
    <source>
        <dbReference type="EMBL" id="KAG8190830.1"/>
    </source>
</evidence>
<accession>A0AAV6V2E8</accession>
<organism evidence="2 3">
    <name type="scientific">Oedothorax gibbosus</name>
    <dbReference type="NCBI Taxonomy" id="931172"/>
    <lineage>
        <taxon>Eukaryota</taxon>
        <taxon>Metazoa</taxon>
        <taxon>Ecdysozoa</taxon>
        <taxon>Arthropoda</taxon>
        <taxon>Chelicerata</taxon>
        <taxon>Arachnida</taxon>
        <taxon>Araneae</taxon>
        <taxon>Araneomorphae</taxon>
        <taxon>Entelegynae</taxon>
        <taxon>Araneoidea</taxon>
        <taxon>Linyphiidae</taxon>
        <taxon>Erigoninae</taxon>
        <taxon>Oedothorax</taxon>
    </lineage>
</organism>